<dbReference type="FunFam" id="2.10.110.10:FF:000022">
    <property type="entry name" value="prickle-like protein 2 isoform X1"/>
    <property type="match status" value="1"/>
</dbReference>
<dbReference type="PROSITE" id="PS50023">
    <property type="entry name" value="LIM_DOMAIN_2"/>
    <property type="match status" value="1"/>
</dbReference>
<dbReference type="Proteomes" id="UP001174136">
    <property type="component" value="Unassembled WGS sequence"/>
</dbReference>
<keyword evidence="2 4" id="KW-0862">Zinc</keyword>
<keyword evidence="8" id="KW-1185">Reference proteome</keyword>
<dbReference type="InterPro" id="IPR047120">
    <property type="entry name" value="Pk/Esn/Tes"/>
</dbReference>
<evidence type="ECO:0000256" key="1">
    <source>
        <dbReference type="ARBA" id="ARBA00022723"/>
    </source>
</evidence>
<evidence type="ECO:0000313" key="7">
    <source>
        <dbReference type="EMBL" id="KAK0133612.1"/>
    </source>
</evidence>
<dbReference type="SMART" id="SM00132">
    <property type="entry name" value="LIM"/>
    <property type="match status" value="1"/>
</dbReference>
<proteinExistence type="predicted"/>
<evidence type="ECO:0000259" key="6">
    <source>
        <dbReference type="PROSITE" id="PS50023"/>
    </source>
</evidence>
<evidence type="ECO:0000256" key="3">
    <source>
        <dbReference type="ARBA" id="ARBA00023038"/>
    </source>
</evidence>
<feature type="region of interest" description="Disordered" evidence="5">
    <location>
        <begin position="210"/>
        <end position="268"/>
    </location>
</feature>
<name>A0AA47NRD8_MERPO</name>
<keyword evidence="3 4" id="KW-0440">LIM domain</keyword>
<dbReference type="Gene3D" id="2.10.110.10">
    <property type="entry name" value="Cysteine Rich Protein"/>
    <property type="match status" value="1"/>
</dbReference>
<accession>A0AA47NRD8</accession>
<feature type="domain" description="LIM zinc-binding" evidence="6">
    <location>
        <begin position="142"/>
        <end position="206"/>
    </location>
</feature>
<evidence type="ECO:0000256" key="4">
    <source>
        <dbReference type="PROSITE-ProRule" id="PRU00125"/>
    </source>
</evidence>
<reference evidence="7" key="1">
    <citation type="journal article" date="2023" name="Front. Mar. Sci.">
        <title>A new Merluccius polli reference genome to investigate the effects of global change in West African waters.</title>
        <authorList>
            <person name="Mateo J.L."/>
            <person name="Blanco-Fernandez C."/>
            <person name="Garcia-Vazquez E."/>
            <person name="Machado-Schiaffino G."/>
        </authorList>
    </citation>
    <scope>NUCLEOTIDE SEQUENCE</scope>
    <source>
        <strain evidence="7">C29</strain>
        <tissue evidence="7">Fin</tissue>
    </source>
</reference>
<feature type="compositionally biased region" description="Basic and acidic residues" evidence="5">
    <location>
        <begin position="247"/>
        <end position="258"/>
    </location>
</feature>
<dbReference type="EMBL" id="JAOPHQ010005979">
    <property type="protein sequence ID" value="KAK0133612.1"/>
    <property type="molecule type" value="Genomic_DNA"/>
</dbReference>
<dbReference type="Pfam" id="PF00412">
    <property type="entry name" value="LIM"/>
    <property type="match status" value="1"/>
</dbReference>
<evidence type="ECO:0000256" key="5">
    <source>
        <dbReference type="SAM" id="MobiDB-lite"/>
    </source>
</evidence>
<dbReference type="PANTHER" id="PTHR24211">
    <property type="entry name" value="LIM DOMAIN-CONTAINING PROTEIN"/>
    <property type="match status" value="1"/>
</dbReference>
<organism evidence="7 8">
    <name type="scientific">Merluccius polli</name>
    <name type="common">Benguela hake</name>
    <name type="synonym">Merluccius cadenati</name>
    <dbReference type="NCBI Taxonomy" id="89951"/>
    <lineage>
        <taxon>Eukaryota</taxon>
        <taxon>Metazoa</taxon>
        <taxon>Chordata</taxon>
        <taxon>Craniata</taxon>
        <taxon>Vertebrata</taxon>
        <taxon>Euteleostomi</taxon>
        <taxon>Actinopterygii</taxon>
        <taxon>Neopterygii</taxon>
        <taxon>Teleostei</taxon>
        <taxon>Neoteleostei</taxon>
        <taxon>Acanthomorphata</taxon>
        <taxon>Zeiogadaria</taxon>
        <taxon>Gadariae</taxon>
        <taxon>Gadiformes</taxon>
        <taxon>Gadoidei</taxon>
        <taxon>Merlucciidae</taxon>
        <taxon>Merluccius</taxon>
    </lineage>
</organism>
<evidence type="ECO:0000256" key="2">
    <source>
        <dbReference type="ARBA" id="ARBA00022833"/>
    </source>
</evidence>
<dbReference type="CDD" id="cd09420">
    <property type="entry name" value="LIM3_Prickle"/>
    <property type="match status" value="1"/>
</dbReference>
<sequence length="294" mass="32683">MFSAQRKREALGRGRPRSCPAPAAQPLLLRFVRFKQCSGGINVGEMAIFASRAGADPLLASGMLLVLHLLVDLIYFHHNGKIHCGRHHAEVLKPRCSACDEIILADECTEGRGTPLAHEALCLLRMDGRPYCCGCFESLYAEYCEACGENIGVDHAQMTYEGVHWHATDQCFCCAQCKASLLGCPFLPKEGRIYCSKACSQGEDVHASDSADSAFQSARSRESRRSVRMGKSSRPADQWRQSQAGLEEERYWREREEQEAGGDEDPEEWAQHEDFMTQLLLKFGDCGDVPSTVT</sequence>
<dbReference type="GO" id="GO:0046872">
    <property type="term" value="F:metal ion binding"/>
    <property type="evidence" value="ECO:0007669"/>
    <property type="project" value="UniProtKB-KW"/>
</dbReference>
<dbReference type="AlphaFoldDB" id="A0AA47NRD8"/>
<protein>
    <submittedName>
        <fullName evidence="7">Prickle-like protein 1</fullName>
    </submittedName>
</protein>
<dbReference type="PANTHER" id="PTHR24211:SF15">
    <property type="entry name" value="PRICKLE-LIKE PROTEIN 1"/>
    <property type="match status" value="1"/>
</dbReference>
<keyword evidence="1 4" id="KW-0479">Metal-binding</keyword>
<dbReference type="InterPro" id="IPR033727">
    <property type="entry name" value="LIM3_prickle"/>
</dbReference>
<dbReference type="SUPFAM" id="SSF57716">
    <property type="entry name" value="Glucocorticoid receptor-like (DNA-binding domain)"/>
    <property type="match status" value="2"/>
</dbReference>
<gene>
    <name evidence="7" type="primary">Prickle1_2</name>
    <name evidence="7" type="ORF">N1851_030892</name>
</gene>
<evidence type="ECO:0000313" key="8">
    <source>
        <dbReference type="Proteomes" id="UP001174136"/>
    </source>
</evidence>
<dbReference type="InterPro" id="IPR001781">
    <property type="entry name" value="Znf_LIM"/>
</dbReference>
<feature type="compositionally biased region" description="Acidic residues" evidence="5">
    <location>
        <begin position="259"/>
        <end position="268"/>
    </location>
</feature>
<comment type="caution">
    <text evidence="7">The sequence shown here is derived from an EMBL/GenBank/DDBJ whole genome shotgun (WGS) entry which is preliminary data.</text>
</comment>